<sequence length="99" mass="11053">MSQLFGKTLREQPSDADTESHALLIRAGFVSQLMSGVYSFLPLGNRVRLKIENIIRNEMDSAGAQEVLMPALQPLEVWDQSGRSATMGEVLFQLTDRRS</sequence>
<reference evidence="1" key="1">
    <citation type="submission" date="2018-05" db="EMBL/GenBank/DDBJ databases">
        <authorList>
            <person name="Lanie J.A."/>
            <person name="Ng W.-L."/>
            <person name="Kazmierczak K.M."/>
            <person name="Andrzejewski T.M."/>
            <person name="Davidsen T.M."/>
            <person name="Wayne K.J."/>
            <person name="Tettelin H."/>
            <person name="Glass J.I."/>
            <person name="Rusch D."/>
            <person name="Podicherti R."/>
            <person name="Tsui H.-C.T."/>
            <person name="Winkler M.E."/>
        </authorList>
    </citation>
    <scope>NUCLEOTIDE SEQUENCE</scope>
</reference>
<protein>
    <recommendedName>
        <fullName evidence="2">Proline--tRNA ligase</fullName>
    </recommendedName>
</protein>
<feature type="non-terminal residue" evidence="1">
    <location>
        <position position="99"/>
    </location>
</feature>
<dbReference type="Gene3D" id="3.30.930.10">
    <property type="entry name" value="Bira Bifunctional Protein, Domain 2"/>
    <property type="match status" value="1"/>
</dbReference>
<dbReference type="EMBL" id="UINC01227782">
    <property type="protein sequence ID" value="SVE58811.1"/>
    <property type="molecule type" value="Genomic_DNA"/>
</dbReference>
<dbReference type="InterPro" id="IPR045864">
    <property type="entry name" value="aa-tRNA-synth_II/BPL/LPL"/>
</dbReference>
<dbReference type="GO" id="GO:0004827">
    <property type="term" value="F:proline-tRNA ligase activity"/>
    <property type="evidence" value="ECO:0007669"/>
    <property type="project" value="TreeGrafter"/>
</dbReference>
<dbReference type="InterPro" id="IPR050062">
    <property type="entry name" value="Pro-tRNA_synthetase"/>
</dbReference>
<name>A0A383EPW0_9ZZZZ</name>
<dbReference type="GO" id="GO:0006433">
    <property type="term" value="P:prolyl-tRNA aminoacylation"/>
    <property type="evidence" value="ECO:0007669"/>
    <property type="project" value="TreeGrafter"/>
</dbReference>
<gene>
    <name evidence="1" type="ORF">METZ01_LOCUS511665</name>
</gene>
<dbReference type="AlphaFoldDB" id="A0A383EPW0"/>
<dbReference type="GO" id="GO:0005829">
    <property type="term" value="C:cytosol"/>
    <property type="evidence" value="ECO:0007669"/>
    <property type="project" value="TreeGrafter"/>
</dbReference>
<proteinExistence type="predicted"/>
<dbReference type="SUPFAM" id="SSF55681">
    <property type="entry name" value="Class II aaRS and biotin synthetases"/>
    <property type="match status" value="1"/>
</dbReference>
<evidence type="ECO:0008006" key="2">
    <source>
        <dbReference type="Google" id="ProtNLM"/>
    </source>
</evidence>
<dbReference type="PANTHER" id="PTHR42753:SF2">
    <property type="entry name" value="PROLINE--TRNA LIGASE"/>
    <property type="match status" value="1"/>
</dbReference>
<organism evidence="1">
    <name type="scientific">marine metagenome</name>
    <dbReference type="NCBI Taxonomy" id="408172"/>
    <lineage>
        <taxon>unclassified sequences</taxon>
        <taxon>metagenomes</taxon>
        <taxon>ecological metagenomes</taxon>
    </lineage>
</organism>
<dbReference type="PANTHER" id="PTHR42753">
    <property type="entry name" value="MITOCHONDRIAL RIBOSOME PROTEIN L39/PROLYL-TRNA LIGASE FAMILY MEMBER"/>
    <property type="match status" value="1"/>
</dbReference>
<evidence type="ECO:0000313" key="1">
    <source>
        <dbReference type="EMBL" id="SVE58811.1"/>
    </source>
</evidence>
<accession>A0A383EPW0</accession>